<dbReference type="EMBL" id="GL433847">
    <property type="protein sequence ID" value="EFN54515.1"/>
    <property type="molecule type" value="Genomic_DNA"/>
</dbReference>
<reference evidence="3 4" key="1">
    <citation type="journal article" date="2010" name="Plant Cell">
        <title>The Chlorella variabilis NC64A genome reveals adaptation to photosymbiosis, coevolution with viruses, and cryptic sex.</title>
        <authorList>
            <person name="Blanc G."/>
            <person name="Duncan G."/>
            <person name="Agarkova I."/>
            <person name="Borodovsky M."/>
            <person name="Gurnon J."/>
            <person name="Kuo A."/>
            <person name="Lindquist E."/>
            <person name="Lucas S."/>
            <person name="Pangilinan J."/>
            <person name="Polle J."/>
            <person name="Salamov A."/>
            <person name="Terry A."/>
            <person name="Yamada T."/>
            <person name="Dunigan D.D."/>
            <person name="Grigoriev I.V."/>
            <person name="Claverie J.M."/>
            <person name="Van Etten J.L."/>
        </authorList>
    </citation>
    <scope>NUCLEOTIDE SEQUENCE [LARGE SCALE GENOMIC DNA]</scope>
    <source>
        <strain evidence="3 4">NC64A</strain>
    </source>
</reference>
<keyword evidence="2" id="KW-0812">Transmembrane</keyword>
<dbReference type="OrthoDB" id="10571223at2759"/>
<keyword evidence="2" id="KW-0472">Membrane</keyword>
<feature type="transmembrane region" description="Helical" evidence="2">
    <location>
        <begin position="267"/>
        <end position="284"/>
    </location>
</feature>
<dbReference type="AlphaFoldDB" id="E1ZHS8"/>
<feature type="region of interest" description="Disordered" evidence="1">
    <location>
        <begin position="104"/>
        <end position="136"/>
    </location>
</feature>
<feature type="compositionally biased region" description="Basic residues" evidence="1">
    <location>
        <begin position="121"/>
        <end position="133"/>
    </location>
</feature>
<feature type="transmembrane region" description="Helical" evidence="2">
    <location>
        <begin position="138"/>
        <end position="162"/>
    </location>
</feature>
<feature type="transmembrane region" description="Helical" evidence="2">
    <location>
        <begin position="201"/>
        <end position="224"/>
    </location>
</feature>
<accession>E1ZHS8</accession>
<dbReference type="Proteomes" id="UP000008141">
    <property type="component" value="Unassembled WGS sequence"/>
</dbReference>
<evidence type="ECO:0000256" key="2">
    <source>
        <dbReference type="SAM" id="Phobius"/>
    </source>
</evidence>
<evidence type="ECO:0000256" key="1">
    <source>
        <dbReference type="SAM" id="MobiDB-lite"/>
    </source>
</evidence>
<evidence type="ECO:0000313" key="4">
    <source>
        <dbReference type="Proteomes" id="UP000008141"/>
    </source>
</evidence>
<dbReference type="GeneID" id="17353922"/>
<feature type="transmembrane region" description="Helical" evidence="2">
    <location>
        <begin position="26"/>
        <end position="47"/>
    </location>
</feature>
<gene>
    <name evidence="3" type="ORF">CHLNCDRAFT_135235</name>
</gene>
<dbReference type="RefSeq" id="XP_005846617.1">
    <property type="nucleotide sequence ID" value="XM_005846555.1"/>
</dbReference>
<protein>
    <recommendedName>
        <fullName evidence="5">WAT1-related protein</fullName>
    </recommendedName>
</protein>
<keyword evidence="2" id="KW-1133">Transmembrane helix</keyword>
<dbReference type="KEGG" id="cvr:CHLNCDRAFT_135235"/>
<feature type="transmembrane region" description="Helical" evidence="2">
    <location>
        <begin position="174"/>
        <end position="194"/>
    </location>
</feature>
<evidence type="ECO:0008006" key="5">
    <source>
        <dbReference type="Google" id="ProtNLM"/>
    </source>
</evidence>
<name>E1ZHS8_CHLVA</name>
<organism evidence="4">
    <name type="scientific">Chlorella variabilis</name>
    <name type="common">Green alga</name>
    <dbReference type="NCBI Taxonomy" id="554065"/>
    <lineage>
        <taxon>Eukaryota</taxon>
        <taxon>Viridiplantae</taxon>
        <taxon>Chlorophyta</taxon>
        <taxon>core chlorophytes</taxon>
        <taxon>Trebouxiophyceae</taxon>
        <taxon>Chlorellales</taxon>
        <taxon>Chlorellaceae</taxon>
        <taxon>Chlorella clade</taxon>
        <taxon>Chlorella</taxon>
    </lineage>
</organism>
<evidence type="ECO:0000313" key="3">
    <source>
        <dbReference type="EMBL" id="EFN54515.1"/>
    </source>
</evidence>
<sequence length="308" mass="32579">MVFLLAPVIVAFLAKALFKSPLPPGLWPALALMLLGCSMVIGSKAMAAGSHPKNAALAGSSPGLPAGAGMTLWADRAEEAWLCIAIFGEERGSWLCNLEAEKETTEGDGDVGSGTGNSVGKKAKNWKKKKPKHDKGGLGARDALGIGLSFLGALGLASFMTTVQRARGVVSDQTVLWCNFLTQLPICFTLTFVLEHDKFPMLLHLGLVEYAEVFAMAAGVNWFANWIQQMCIRNLGAPQAAAFLPVRLLGSLAASYPLLNEGLVGPLQWGGAFLLLAAVSWYLVQQKKAADLGSRSTAALMAVEAEAH</sequence>
<proteinExistence type="predicted"/>
<keyword evidence="4" id="KW-1185">Reference proteome</keyword>
<dbReference type="InParanoid" id="E1ZHS8"/>